<keyword evidence="3" id="KW-1185">Reference proteome</keyword>
<dbReference type="InParanoid" id="D8TFW4"/>
<evidence type="ECO:0000313" key="3">
    <source>
        <dbReference type="Proteomes" id="UP000001514"/>
    </source>
</evidence>
<feature type="domain" description="ABC transporter" evidence="1">
    <location>
        <begin position="19"/>
        <end position="114"/>
    </location>
</feature>
<dbReference type="SUPFAM" id="SSF52540">
    <property type="entry name" value="P-loop containing nucleoside triphosphate hydrolases"/>
    <property type="match status" value="1"/>
</dbReference>
<dbReference type="GO" id="GO:0005524">
    <property type="term" value="F:ATP binding"/>
    <property type="evidence" value="ECO:0007669"/>
    <property type="project" value="InterPro"/>
</dbReference>
<dbReference type="OrthoDB" id="6500128at2759"/>
<dbReference type="EMBL" id="GL377863">
    <property type="protein sequence ID" value="EFJ04452.1"/>
    <property type="molecule type" value="Genomic_DNA"/>
</dbReference>
<gene>
    <name evidence="2" type="ORF">SELMODRAFT_138671</name>
</gene>
<proteinExistence type="predicted"/>
<dbReference type="AlphaFoldDB" id="D8TFW4"/>
<dbReference type="Proteomes" id="UP000001514">
    <property type="component" value="Unassembled WGS sequence"/>
</dbReference>
<dbReference type="PANTHER" id="PTHR24222:SF76">
    <property type="entry name" value="MYCOBACTIN IMPORT ATP-BINDING_PERMEASE PROTEIN IRTB"/>
    <property type="match status" value="1"/>
</dbReference>
<evidence type="ECO:0000313" key="2">
    <source>
        <dbReference type="EMBL" id="EFJ04452.1"/>
    </source>
</evidence>
<dbReference type="InterPro" id="IPR039421">
    <property type="entry name" value="Type_1_exporter"/>
</dbReference>
<dbReference type="Gene3D" id="3.40.50.300">
    <property type="entry name" value="P-loop containing nucleotide triphosphate hydrolases"/>
    <property type="match status" value="1"/>
</dbReference>
<dbReference type="InterPro" id="IPR027417">
    <property type="entry name" value="P-loop_NTPase"/>
</dbReference>
<dbReference type="OMA" id="FQIATIH"/>
<dbReference type="Gramene" id="EFJ04452">
    <property type="protein sequence ID" value="EFJ04452"/>
    <property type="gene ID" value="SELMODRAFT_138671"/>
</dbReference>
<dbReference type="eggNOG" id="KOG0055">
    <property type="taxonomic scope" value="Eukaryota"/>
</dbReference>
<reference evidence="2 3" key="1">
    <citation type="journal article" date="2011" name="Science">
        <title>The Selaginella genome identifies genetic changes associated with the evolution of vascular plants.</title>
        <authorList>
            <person name="Banks J.A."/>
            <person name="Nishiyama T."/>
            <person name="Hasebe M."/>
            <person name="Bowman J.L."/>
            <person name="Gribskov M."/>
            <person name="dePamphilis C."/>
            <person name="Albert V.A."/>
            <person name="Aono N."/>
            <person name="Aoyama T."/>
            <person name="Ambrose B.A."/>
            <person name="Ashton N.W."/>
            <person name="Axtell M.J."/>
            <person name="Barker E."/>
            <person name="Barker M.S."/>
            <person name="Bennetzen J.L."/>
            <person name="Bonawitz N.D."/>
            <person name="Chapple C."/>
            <person name="Cheng C."/>
            <person name="Correa L.G."/>
            <person name="Dacre M."/>
            <person name="DeBarry J."/>
            <person name="Dreyer I."/>
            <person name="Elias M."/>
            <person name="Engstrom E.M."/>
            <person name="Estelle M."/>
            <person name="Feng L."/>
            <person name="Finet C."/>
            <person name="Floyd S.K."/>
            <person name="Frommer W.B."/>
            <person name="Fujita T."/>
            <person name="Gramzow L."/>
            <person name="Gutensohn M."/>
            <person name="Harholt J."/>
            <person name="Hattori M."/>
            <person name="Heyl A."/>
            <person name="Hirai T."/>
            <person name="Hiwatashi Y."/>
            <person name="Ishikawa M."/>
            <person name="Iwata M."/>
            <person name="Karol K.G."/>
            <person name="Koehler B."/>
            <person name="Kolukisaoglu U."/>
            <person name="Kubo M."/>
            <person name="Kurata T."/>
            <person name="Lalonde S."/>
            <person name="Li K."/>
            <person name="Li Y."/>
            <person name="Litt A."/>
            <person name="Lyons E."/>
            <person name="Manning G."/>
            <person name="Maruyama T."/>
            <person name="Michael T.P."/>
            <person name="Mikami K."/>
            <person name="Miyazaki S."/>
            <person name="Morinaga S."/>
            <person name="Murata T."/>
            <person name="Mueller-Roeber B."/>
            <person name="Nelson D.R."/>
            <person name="Obara M."/>
            <person name="Oguri Y."/>
            <person name="Olmstead R.G."/>
            <person name="Onodera N."/>
            <person name="Petersen B.L."/>
            <person name="Pils B."/>
            <person name="Prigge M."/>
            <person name="Rensing S.A."/>
            <person name="Riano-Pachon D.M."/>
            <person name="Roberts A.W."/>
            <person name="Sato Y."/>
            <person name="Scheller H.V."/>
            <person name="Schulz B."/>
            <person name="Schulz C."/>
            <person name="Shakirov E.V."/>
            <person name="Shibagaki N."/>
            <person name="Shinohara N."/>
            <person name="Shippen D.E."/>
            <person name="Soerensen I."/>
            <person name="Sotooka R."/>
            <person name="Sugimoto N."/>
            <person name="Sugita M."/>
            <person name="Sumikawa N."/>
            <person name="Tanurdzic M."/>
            <person name="Theissen G."/>
            <person name="Ulvskov P."/>
            <person name="Wakazuki S."/>
            <person name="Weng J.K."/>
            <person name="Willats W.W."/>
            <person name="Wipf D."/>
            <person name="Wolf P.G."/>
            <person name="Yang L."/>
            <person name="Zimmer A.D."/>
            <person name="Zhu Q."/>
            <person name="Mitros T."/>
            <person name="Hellsten U."/>
            <person name="Loque D."/>
            <person name="Otillar R."/>
            <person name="Salamov A."/>
            <person name="Schmutz J."/>
            <person name="Shapiro H."/>
            <person name="Lindquist E."/>
            <person name="Lucas S."/>
            <person name="Rokhsar D."/>
            <person name="Grigoriev I.V."/>
        </authorList>
    </citation>
    <scope>NUCLEOTIDE SEQUENCE [LARGE SCALE GENOMIC DNA]</scope>
</reference>
<feature type="non-terminal residue" evidence="2">
    <location>
        <position position="1"/>
    </location>
</feature>
<dbReference type="Pfam" id="PF00005">
    <property type="entry name" value="ABC_tran"/>
    <property type="match status" value="1"/>
</dbReference>
<accession>D8TFW4</accession>
<dbReference type="HOGENOM" id="CLU_000604_88_0_1"/>
<organism evidence="3">
    <name type="scientific">Selaginella moellendorffii</name>
    <name type="common">Spikemoss</name>
    <dbReference type="NCBI Taxonomy" id="88036"/>
    <lineage>
        <taxon>Eukaryota</taxon>
        <taxon>Viridiplantae</taxon>
        <taxon>Streptophyta</taxon>
        <taxon>Embryophyta</taxon>
        <taxon>Tracheophyta</taxon>
        <taxon>Lycopodiopsida</taxon>
        <taxon>Selaginellales</taxon>
        <taxon>Selaginellaceae</taxon>
        <taxon>Selaginella</taxon>
    </lineage>
</organism>
<evidence type="ECO:0000259" key="1">
    <source>
        <dbReference type="Pfam" id="PF00005"/>
    </source>
</evidence>
<protein>
    <recommendedName>
        <fullName evidence="1">ABC transporter domain-containing protein</fullName>
    </recommendedName>
</protein>
<dbReference type="PANTHER" id="PTHR24222">
    <property type="entry name" value="ABC TRANSPORTER B FAMILY"/>
    <property type="match status" value="1"/>
</dbReference>
<dbReference type="InterPro" id="IPR003439">
    <property type="entry name" value="ABC_transporter-like_ATP-bd"/>
</dbReference>
<dbReference type="STRING" id="88036.D8TFW4"/>
<sequence>QARCSCSSRPEPQDTAWKSIAIVGPSGSGKSTIISLIERFYDPTSGEILLDGYNTKSLQLKWLLSQIGLVNQEPALFATTIAQNVLYGKDDANMEEIKLAARTSNAHDFINQLPQDYETQVPRHYFFSV</sequence>
<name>D8TFW4_SELML</name>
<dbReference type="KEGG" id="smo:SELMODRAFT_138671"/>
<dbReference type="GO" id="GO:0016887">
    <property type="term" value="F:ATP hydrolysis activity"/>
    <property type="evidence" value="ECO:0007669"/>
    <property type="project" value="InterPro"/>
</dbReference>